<feature type="domain" description="Glycosyltransferase 2-like" evidence="2">
    <location>
        <begin position="4"/>
        <end position="113"/>
    </location>
</feature>
<evidence type="ECO:0000313" key="3">
    <source>
        <dbReference type="EMBL" id="SDT85534.1"/>
    </source>
</evidence>
<keyword evidence="1" id="KW-0812">Transmembrane</keyword>
<dbReference type="PANTHER" id="PTHR43685">
    <property type="entry name" value="GLYCOSYLTRANSFERASE"/>
    <property type="match status" value="1"/>
</dbReference>
<dbReference type="AlphaFoldDB" id="A0A1H2DRX1"/>
<dbReference type="SUPFAM" id="SSF53448">
    <property type="entry name" value="Nucleotide-diphospho-sugar transferases"/>
    <property type="match status" value="1"/>
</dbReference>
<keyword evidence="4" id="KW-1185">Reference proteome</keyword>
<evidence type="ECO:0000259" key="2">
    <source>
        <dbReference type="Pfam" id="PF00535"/>
    </source>
</evidence>
<protein>
    <submittedName>
        <fullName evidence="3">Glycosyltransferase, catalytic subunit of cellulose synthase and poly-beta-1,6-N-acetylglucosamine synthase</fullName>
    </submittedName>
</protein>
<evidence type="ECO:0000256" key="1">
    <source>
        <dbReference type="SAM" id="Phobius"/>
    </source>
</evidence>
<proteinExistence type="predicted"/>
<dbReference type="InterPro" id="IPR001173">
    <property type="entry name" value="Glyco_trans_2-like"/>
</dbReference>
<feature type="transmembrane region" description="Helical" evidence="1">
    <location>
        <begin position="273"/>
        <end position="290"/>
    </location>
</feature>
<dbReference type="PANTHER" id="PTHR43685:SF2">
    <property type="entry name" value="GLYCOSYLTRANSFERASE 2-LIKE DOMAIN-CONTAINING PROTEIN"/>
    <property type="match status" value="1"/>
</dbReference>
<accession>A0A1H2DRX1</accession>
<gene>
    <name evidence="3" type="ORF">SAMN04487931_10241</name>
</gene>
<dbReference type="Gene3D" id="3.90.550.10">
    <property type="entry name" value="Spore Coat Polysaccharide Biosynthesis Protein SpsA, Chain A"/>
    <property type="match status" value="1"/>
</dbReference>
<organism evidence="3 4">
    <name type="scientific">Desulfobacula phenolica</name>
    <dbReference type="NCBI Taxonomy" id="90732"/>
    <lineage>
        <taxon>Bacteria</taxon>
        <taxon>Pseudomonadati</taxon>
        <taxon>Thermodesulfobacteriota</taxon>
        <taxon>Desulfobacteria</taxon>
        <taxon>Desulfobacterales</taxon>
        <taxon>Desulfobacteraceae</taxon>
        <taxon>Desulfobacula</taxon>
    </lineage>
</organism>
<feature type="transmembrane region" description="Helical" evidence="1">
    <location>
        <begin position="302"/>
        <end position="324"/>
    </location>
</feature>
<sequence length="329" mass="37259">MNISIVIPCLNEAENILSCIYSLINQGYSKGEFEVLVVDGGSTDNTRSIVEGVSKNHSNVRFILETKKGTAAGRNAGIKFSRYDYIALIDADCKAPHDWLGILVEYFQKSQKSDPDVVAVGGTNIPSDGASDFVKSIGVAMDSFPGSFSSVQGRRFKHALFVDSLANLNALYKKKNIVEIGYYDESLASEAEDADLNYRLKQTGAKFLFVPESYVWHKMRPNPEQWLKNMFRYGRGRARLLKRYPCMWTISFCLPLIFLFSFLFIPFVGVSKFFLMPIAYFPVLILYSLFQCTHKKCSHLLWHVFVIYLIQHFGYASGQVIGLVDPRVR</sequence>
<feature type="transmembrane region" description="Helical" evidence="1">
    <location>
        <begin position="245"/>
        <end position="267"/>
    </location>
</feature>
<dbReference type="Proteomes" id="UP000199608">
    <property type="component" value="Unassembled WGS sequence"/>
</dbReference>
<dbReference type="Pfam" id="PF00535">
    <property type="entry name" value="Glycos_transf_2"/>
    <property type="match status" value="1"/>
</dbReference>
<dbReference type="RefSeq" id="WP_139168971.1">
    <property type="nucleotide sequence ID" value="NZ_FNLL01000002.1"/>
</dbReference>
<dbReference type="EMBL" id="FNLL01000002">
    <property type="protein sequence ID" value="SDT85534.1"/>
    <property type="molecule type" value="Genomic_DNA"/>
</dbReference>
<dbReference type="InterPro" id="IPR050834">
    <property type="entry name" value="Glycosyltransf_2"/>
</dbReference>
<keyword evidence="1" id="KW-0472">Membrane</keyword>
<reference evidence="4" key="1">
    <citation type="submission" date="2016-10" db="EMBL/GenBank/DDBJ databases">
        <authorList>
            <person name="Varghese N."/>
            <person name="Submissions S."/>
        </authorList>
    </citation>
    <scope>NUCLEOTIDE SEQUENCE [LARGE SCALE GENOMIC DNA]</scope>
    <source>
        <strain evidence="4">DSM 3384</strain>
    </source>
</reference>
<keyword evidence="1" id="KW-1133">Transmembrane helix</keyword>
<keyword evidence="3" id="KW-0808">Transferase</keyword>
<dbReference type="InterPro" id="IPR029044">
    <property type="entry name" value="Nucleotide-diphossugar_trans"/>
</dbReference>
<name>A0A1H2DRX1_9BACT</name>
<evidence type="ECO:0000313" key="4">
    <source>
        <dbReference type="Proteomes" id="UP000199608"/>
    </source>
</evidence>
<dbReference type="GO" id="GO:0016740">
    <property type="term" value="F:transferase activity"/>
    <property type="evidence" value="ECO:0007669"/>
    <property type="project" value="UniProtKB-KW"/>
</dbReference>